<feature type="compositionally biased region" description="Basic residues" evidence="7">
    <location>
        <begin position="669"/>
        <end position="679"/>
    </location>
</feature>
<protein>
    <recommendedName>
        <fullName evidence="8">Nuclear condensin complex subunit 3 C-terminal domain-containing protein</fullName>
    </recommendedName>
</protein>
<dbReference type="EMBL" id="SEKV01000365">
    <property type="protein sequence ID" value="TFY58362.1"/>
    <property type="molecule type" value="Genomic_DNA"/>
</dbReference>
<dbReference type="InterPro" id="IPR025977">
    <property type="entry name" value="Cnd3_C"/>
</dbReference>
<dbReference type="PANTHER" id="PTHR14418:SF5">
    <property type="entry name" value="CONDENSIN COMPLEX SUBUNIT 3"/>
    <property type="match status" value="1"/>
</dbReference>
<evidence type="ECO:0000259" key="8">
    <source>
        <dbReference type="Pfam" id="PF12719"/>
    </source>
</evidence>
<keyword evidence="5" id="KW-0226">DNA condensation</keyword>
<keyword evidence="4" id="KW-0498">Mitosis</keyword>
<feature type="region of interest" description="Disordered" evidence="7">
    <location>
        <begin position="208"/>
        <end position="232"/>
    </location>
</feature>
<dbReference type="PANTHER" id="PTHR14418">
    <property type="entry name" value="CONDENSIN COMPLEX SUBUNIT 3-RELATED"/>
    <property type="match status" value="1"/>
</dbReference>
<evidence type="ECO:0000313" key="9">
    <source>
        <dbReference type="EMBL" id="TFY58362.1"/>
    </source>
</evidence>
<dbReference type="GO" id="GO:0000793">
    <property type="term" value="C:condensed chromosome"/>
    <property type="evidence" value="ECO:0007669"/>
    <property type="project" value="TreeGrafter"/>
</dbReference>
<evidence type="ECO:0000256" key="6">
    <source>
        <dbReference type="ARBA" id="ARBA00023306"/>
    </source>
</evidence>
<evidence type="ECO:0000313" key="10">
    <source>
        <dbReference type="Proteomes" id="UP000298390"/>
    </source>
</evidence>
<evidence type="ECO:0000256" key="3">
    <source>
        <dbReference type="ARBA" id="ARBA00022618"/>
    </source>
</evidence>
<organism evidence="9 10">
    <name type="scientific">Rhodofomes roseus</name>
    <dbReference type="NCBI Taxonomy" id="34475"/>
    <lineage>
        <taxon>Eukaryota</taxon>
        <taxon>Fungi</taxon>
        <taxon>Dikarya</taxon>
        <taxon>Basidiomycota</taxon>
        <taxon>Agaricomycotina</taxon>
        <taxon>Agaricomycetes</taxon>
        <taxon>Polyporales</taxon>
        <taxon>Rhodofomes</taxon>
    </lineage>
</organism>
<evidence type="ECO:0000256" key="2">
    <source>
        <dbReference type="ARBA" id="ARBA00022454"/>
    </source>
</evidence>
<feature type="compositionally biased region" description="Acidic residues" evidence="7">
    <location>
        <begin position="683"/>
        <end position="694"/>
    </location>
</feature>
<dbReference type="STRING" id="34475.A0A4Y9Y866"/>
<keyword evidence="2" id="KW-0158">Chromosome</keyword>
<comment type="caution">
    <text evidence="9">The sequence shown here is derived from an EMBL/GenBank/DDBJ whole genome shotgun (WGS) entry which is preliminary data.</text>
</comment>
<dbReference type="GO" id="GO:0000796">
    <property type="term" value="C:condensin complex"/>
    <property type="evidence" value="ECO:0007669"/>
    <property type="project" value="InterPro"/>
</dbReference>
<keyword evidence="6" id="KW-0131">Cell cycle</keyword>
<reference evidence="9 10" key="1">
    <citation type="submission" date="2019-01" db="EMBL/GenBank/DDBJ databases">
        <title>Genome sequencing of the rare red list fungi Fomitopsis rosea.</title>
        <authorList>
            <person name="Buettner E."/>
            <person name="Kellner H."/>
        </authorList>
    </citation>
    <scope>NUCLEOTIDE SEQUENCE [LARGE SCALE GENOMIC DNA]</scope>
    <source>
        <strain evidence="9 10">DSM 105464</strain>
    </source>
</reference>
<dbReference type="GO" id="GO:0051301">
    <property type="term" value="P:cell division"/>
    <property type="evidence" value="ECO:0007669"/>
    <property type="project" value="UniProtKB-KW"/>
</dbReference>
<keyword evidence="3" id="KW-0132">Cell division</keyword>
<accession>A0A4Y9Y866</accession>
<evidence type="ECO:0000256" key="4">
    <source>
        <dbReference type="ARBA" id="ARBA00022776"/>
    </source>
</evidence>
<dbReference type="AlphaFoldDB" id="A0A4Y9Y866"/>
<dbReference type="InterPro" id="IPR027165">
    <property type="entry name" value="CND3"/>
</dbReference>
<name>A0A4Y9Y866_9APHY</name>
<feature type="region of interest" description="Disordered" evidence="7">
    <location>
        <begin position="113"/>
        <end position="133"/>
    </location>
</feature>
<feature type="region of interest" description="Disordered" evidence="7">
    <location>
        <begin position="626"/>
        <end position="804"/>
    </location>
</feature>
<feature type="compositionally biased region" description="Acidic residues" evidence="7">
    <location>
        <begin position="730"/>
        <end position="749"/>
    </location>
</feature>
<dbReference type="Pfam" id="PF12719">
    <property type="entry name" value="Cnd3"/>
    <property type="match status" value="1"/>
</dbReference>
<evidence type="ECO:0000256" key="5">
    <source>
        <dbReference type="ARBA" id="ARBA00023067"/>
    </source>
</evidence>
<evidence type="ECO:0000256" key="7">
    <source>
        <dbReference type="SAM" id="MobiDB-lite"/>
    </source>
</evidence>
<feature type="domain" description="Nuclear condensin complex subunit 3 C-terminal" evidence="8">
    <location>
        <begin position="265"/>
        <end position="545"/>
    </location>
</feature>
<dbReference type="SUPFAM" id="SSF48371">
    <property type="entry name" value="ARM repeat"/>
    <property type="match status" value="1"/>
</dbReference>
<comment type="subcellular location">
    <subcellularLocation>
        <location evidence="1">Chromosome</location>
    </subcellularLocation>
</comment>
<feature type="compositionally biased region" description="Acidic residues" evidence="7">
    <location>
        <begin position="791"/>
        <end position="804"/>
    </location>
</feature>
<sequence>MAGMGGEGVRGYVVDFLTLFDLVEGKIAEDALVSVFTVRADIFDNIGFEDEYWEALTPERTFLARVFVDHCVAQKDDARLETVLPVVTALAFRIQATYNELLARIQQDEEDRLLRGGMSGEDEDEERARREEERMDGEFVIGEMLRLAVNLDYADEIGRRKMFQLVRDMISHDVLPENLVARCLDVLRVLSPNERDLIRVVVEVVHELRDPSEPEEDNPQVNDGESELAKTPATVRVRPQGFGLPKPESEMTPDERARADAIDLRCLALCIGMLERVNGTFEENSTLEGILGELIIPAVKRKELLLRQRGLVSLGLCCLIARRMALNSFQLFLGQVQAAPEVLKTSVLHIVFDILMVHEGDFLGPGSANGDRIVTFLLHLLETEETDKVQALLCMGIAKLMLAGMITDERVLKTLVLVYVSPETADNQELRQCLAYFFPVYCYSSPQNQRRIQRIFIPLFEQLVGALREWSEDQEQDPITSAQLGLMFIDWTDPQKAVPVARGGREADDGVHVDMAADIVKALYNRDLEKDDKKALCQLLGKLYLPDVVDEDKIRSLKLLVQNLRSRRPLRDTASQNAFAKFDDALSKKYARQLEGFSEEEFRQLENLDAHAGVKDTFEFLDKIEPDDEDEDVKPARRTRKRRSGSIESTSRASNATSEMGSIPPSPRSKSRGKAKRRRLSESDDESDEEEDEGTPAPTAVPTRNVPKRSAAEKTRRAVKAAVTPVKIEESDEEEPEEEEDEKEDDEESTPVPRRRGKRAPTRDTTSPGSSVAPDHPSPDDVAQDLSMITVEDEDDADEVEDIL</sequence>
<evidence type="ECO:0000256" key="1">
    <source>
        <dbReference type="ARBA" id="ARBA00004286"/>
    </source>
</evidence>
<dbReference type="GO" id="GO:0007076">
    <property type="term" value="P:mitotic chromosome condensation"/>
    <property type="evidence" value="ECO:0007669"/>
    <property type="project" value="InterPro"/>
</dbReference>
<proteinExistence type="predicted"/>
<dbReference type="Proteomes" id="UP000298390">
    <property type="component" value="Unassembled WGS sequence"/>
</dbReference>
<gene>
    <name evidence="9" type="ORF">EVJ58_g6462</name>
</gene>
<feature type="compositionally biased region" description="Polar residues" evidence="7">
    <location>
        <begin position="646"/>
        <end position="660"/>
    </location>
</feature>
<dbReference type="InterPro" id="IPR016024">
    <property type="entry name" value="ARM-type_fold"/>
</dbReference>